<reference evidence="1" key="1">
    <citation type="submission" date="2017-07" db="EMBL/GenBank/DDBJ databases">
        <title>Taro Niue Genome Assembly and Annotation.</title>
        <authorList>
            <person name="Atibalentja N."/>
            <person name="Keating K."/>
            <person name="Fields C.J."/>
        </authorList>
    </citation>
    <scope>NUCLEOTIDE SEQUENCE</scope>
    <source>
        <strain evidence="1">Niue_2</strain>
        <tissue evidence="1">Leaf</tissue>
    </source>
</reference>
<protein>
    <submittedName>
        <fullName evidence="1">Uncharacterized protein</fullName>
    </submittedName>
</protein>
<name>A0A843TPF2_COLES</name>
<dbReference type="AlphaFoldDB" id="A0A843TPF2"/>
<dbReference type="EMBL" id="NMUH01000119">
    <property type="protein sequence ID" value="MQL72076.1"/>
    <property type="molecule type" value="Genomic_DNA"/>
</dbReference>
<keyword evidence="2" id="KW-1185">Reference proteome</keyword>
<evidence type="ECO:0000313" key="1">
    <source>
        <dbReference type="EMBL" id="MQL72076.1"/>
    </source>
</evidence>
<proteinExistence type="predicted"/>
<dbReference type="Proteomes" id="UP000652761">
    <property type="component" value="Unassembled WGS sequence"/>
</dbReference>
<evidence type="ECO:0000313" key="2">
    <source>
        <dbReference type="Proteomes" id="UP000652761"/>
    </source>
</evidence>
<comment type="caution">
    <text evidence="1">The sequence shown here is derived from an EMBL/GenBank/DDBJ whole genome shotgun (WGS) entry which is preliminary data.</text>
</comment>
<accession>A0A843TPF2</accession>
<organism evidence="1 2">
    <name type="scientific">Colocasia esculenta</name>
    <name type="common">Wild taro</name>
    <name type="synonym">Arum esculentum</name>
    <dbReference type="NCBI Taxonomy" id="4460"/>
    <lineage>
        <taxon>Eukaryota</taxon>
        <taxon>Viridiplantae</taxon>
        <taxon>Streptophyta</taxon>
        <taxon>Embryophyta</taxon>
        <taxon>Tracheophyta</taxon>
        <taxon>Spermatophyta</taxon>
        <taxon>Magnoliopsida</taxon>
        <taxon>Liliopsida</taxon>
        <taxon>Araceae</taxon>
        <taxon>Aroideae</taxon>
        <taxon>Colocasieae</taxon>
        <taxon>Colocasia</taxon>
    </lineage>
</organism>
<sequence length="166" mass="18015">MASSRSPTSAEIGRIAADAEQQALTAMGVDETSLQVVRKYVPQEGELAVEISMKLWFALLCSYFFFPTSGRSGLLSILPYLDDLHEMKSTNWAAAIHEYLISAVQQCQENVKADVIGAASGKTIFLTGCVPALGVRAFKSVAERPLTVADKHVVGILQELLRVSKQ</sequence>
<gene>
    <name evidence="1" type="ORF">Taro_004407</name>
</gene>